<evidence type="ECO:0000313" key="2">
    <source>
        <dbReference type="EMBL" id="GFG95437.1"/>
    </source>
</evidence>
<evidence type="ECO:0000313" key="3">
    <source>
        <dbReference type="Proteomes" id="UP000465301"/>
    </source>
</evidence>
<dbReference type="AlphaFoldDB" id="A0A7I9Z3Z8"/>
<comment type="caution">
    <text evidence="2">The sequence shown here is derived from an EMBL/GenBank/DDBJ whole genome shotgun (WGS) entry which is preliminary data.</text>
</comment>
<keyword evidence="3" id="KW-1185">Reference proteome</keyword>
<dbReference type="Proteomes" id="UP000465301">
    <property type="component" value="Unassembled WGS sequence"/>
</dbReference>
<dbReference type="EMBL" id="BLLA01000001">
    <property type="protein sequence ID" value="GFG95437.1"/>
    <property type="molecule type" value="Genomic_DNA"/>
</dbReference>
<dbReference type="RefSeq" id="WP_163707336.1">
    <property type="nucleotide sequence ID" value="NZ_BLLA01000001.1"/>
</dbReference>
<accession>A0A7I9Z3Z8</accession>
<sequence>MATRETGFADVTSDPISVQHHSATAGRRGALSSCDATIQQTESVASARCDERFGALHWYPPEPKLLSGRTGVGVVTYRHHSGALGVAPY</sequence>
<reference evidence="2 3" key="1">
    <citation type="journal article" date="2019" name="Emerg. Microbes Infect.">
        <title>Comprehensive subspecies identification of 175 nontuberculous mycobacteria species based on 7547 genomic profiles.</title>
        <authorList>
            <person name="Matsumoto Y."/>
            <person name="Kinjo T."/>
            <person name="Motooka D."/>
            <person name="Nabeya D."/>
            <person name="Jung N."/>
            <person name="Uechi K."/>
            <person name="Horii T."/>
            <person name="Iida T."/>
            <person name="Fujita J."/>
            <person name="Nakamura S."/>
        </authorList>
    </citation>
    <scope>NUCLEOTIDE SEQUENCE [LARGE SCALE GENOMIC DNA]</scope>
    <source>
        <strain evidence="2 3">JCM 30726</strain>
    </source>
</reference>
<name>A0A7I9Z3Z8_9MYCO</name>
<protein>
    <submittedName>
        <fullName evidence="2">Uncharacterized protein</fullName>
    </submittedName>
</protein>
<evidence type="ECO:0000256" key="1">
    <source>
        <dbReference type="SAM" id="MobiDB-lite"/>
    </source>
</evidence>
<feature type="region of interest" description="Disordered" evidence="1">
    <location>
        <begin position="1"/>
        <end position="25"/>
    </location>
</feature>
<proteinExistence type="predicted"/>
<gene>
    <name evidence="2" type="ORF">MTIM_13160</name>
</gene>
<organism evidence="2 3">
    <name type="scientific">Mycobacterium timonense</name>
    <dbReference type="NCBI Taxonomy" id="701043"/>
    <lineage>
        <taxon>Bacteria</taxon>
        <taxon>Bacillati</taxon>
        <taxon>Actinomycetota</taxon>
        <taxon>Actinomycetes</taxon>
        <taxon>Mycobacteriales</taxon>
        <taxon>Mycobacteriaceae</taxon>
        <taxon>Mycobacterium</taxon>
        <taxon>Mycobacterium avium complex (MAC)</taxon>
    </lineage>
</organism>